<proteinExistence type="predicted"/>
<evidence type="ECO:0000313" key="3">
    <source>
        <dbReference type="Proteomes" id="UP001549104"/>
    </source>
</evidence>
<accession>A0ABV2KAT2</accession>
<dbReference type="Pfam" id="PF01872">
    <property type="entry name" value="RibD_C"/>
    <property type="match status" value="1"/>
</dbReference>
<dbReference type="Proteomes" id="UP001549104">
    <property type="component" value="Unassembled WGS sequence"/>
</dbReference>
<protein>
    <submittedName>
        <fullName evidence="2">Riboflavin biosynthesis pyrimidine reductase</fullName>
    </submittedName>
</protein>
<dbReference type="InterPro" id="IPR002734">
    <property type="entry name" value="RibDG_C"/>
</dbReference>
<dbReference type="Gene3D" id="3.40.430.10">
    <property type="entry name" value="Dihydrofolate Reductase, subunit A"/>
    <property type="match status" value="1"/>
</dbReference>
<sequence length="89" mass="10334">MNEVLKRFADKEIMTLFVESGSKVHSNFINEGLADELYLYMASKLIDNGSSLFMNDTWNLMAESESLRFLDVRQIGDDFSFHARFLKED</sequence>
<feature type="domain" description="Bacterial bifunctional deaminase-reductase C-terminal" evidence="1">
    <location>
        <begin position="2"/>
        <end position="78"/>
    </location>
</feature>
<dbReference type="InterPro" id="IPR024072">
    <property type="entry name" value="DHFR-like_dom_sf"/>
</dbReference>
<organism evidence="2 3">
    <name type="scientific">Sporosarcina psychrophila</name>
    <name type="common">Bacillus psychrophilus</name>
    <dbReference type="NCBI Taxonomy" id="1476"/>
    <lineage>
        <taxon>Bacteria</taxon>
        <taxon>Bacillati</taxon>
        <taxon>Bacillota</taxon>
        <taxon>Bacilli</taxon>
        <taxon>Bacillales</taxon>
        <taxon>Caryophanaceae</taxon>
        <taxon>Sporosarcina</taxon>
    </lineage>
</organism>
<evidence type="ECO:0000313" key="2">
    <source>
        <dbReference type="EMBL" id="MET3657715.1"/>
    </source>
</evidence>
<comment type="caution">
    <text evidence="2">The sequence shown here is derived from an EMBL/GenBank/DDBJ whole genome shotgun (WGS) entry which is preliminary data.</text>
</comment>
<evidence type="ECO:0000259" key="1">
    <source>
        <dbReference type="Pfam" id="PF01872"/>
    </source>
</evidence>
<dbReference type="SUPFAM" id="SSF53597">
    <property type="entry name" value="Dihydrofolate reductase-like"/>
    <property type="match status" value="1"/>
</dbReference>
<gene>
    <name evidence="2" type="ORF">ABIC55_002812</name>
</gene>
<name>A0ABV2KAT2_SPOPS</name>
<reference evidence="2 3" key="1">
    <citation type="submission" date="2024-06" db="EMBL/GenBank/DDBJ databases">
        <title>Sorghum-associated microbial communities from plants grown in Nebraska, USA.</title>
        <authorList>
            <person name="Schachtman D."/>
        </authorList>
    </citation>
    <scope>NUCLEOTIDE SEQUENCE [LARGE SCALE GENOMIC DNA]</scope>
    <source>
        <strain evidence="2 3">1288</strain>
    </source>
</reference>
<dbReference type="EMBL" id="JBEPME010000004">
    <property type="protein sequence ID" value="MET3657715.1"/>
    <property type="molecule type" value="Genomic_DNA"/>
</dbReference>
<keyword evidence="3" id="KW-1185">Reference proteome</keyword>